<accession>A0A9W4XHI2</accession>
<evidence type="ECO:0000313" key="2">
    <source>
        <dbReference type="EMBL" id="CAI6272130.1"/>
    </source>
</evidence>
<dbReference type="EMBL" id="CAOQHR010000001">
    <property type="protein sequence ID" value="CAI6272130.1"/>
    <property type="molecule type" value="Genomic_DNA"/>
</dbReference>
<feature type="region of interest" description="Disordered" evidence="1">
    <location>
        <begin position="56"/>
        <end position="209"/>
    </location>
</feature>
<organism evidence="2 3">
    <name type="scientific">Periconia digitata</name>
    <dbReference type="NCBI Taxonomy" id="1303443"/>
    <lineage>
        <taxon>Eukaryota</taxon>
        <taxon>Fungi</taxon>
        <taxon>Dikarya</taxon>
        <taxon>Ascomycota</taxon>
        <taxon>Pezizomycotina</taxon>
        <taxon>Dothideomycetes</taxon>
        <taxon>Pleosporomycetidae</taxon>
        <taxon>Pleosporales</taxon>
        <taxon>Massarineae</taxon>
        <taxon>Periconiaceae</taxon>
        <taxon>Periconia</taxon>
    </lineage>
</organism>
<feature type="region of interest" description="Disordered" evidence="1">
    <location>
        <begin position="304"/>
        <end position="342"/>
    </location>
</feature>
<sequence>MGNLCVIYLTRPTTSSTITMSVSCVRPPMGAMRQTVSRDVAAVINCRSRSFHVSARRLDDQSVSGSQASSNGPSPRRVRDANAASAIDSLQRQRAPPRTPGTGPPSSAASNGKILTLRKPLISRLPGVGAPRTAGGDKTNGNRAPGPLVRAPSQLRITRTTGTTGNSPGGGPGGRRTRPRGSGGDKSEPSARKRKPASAETPTEAGQDKSIESFVSDGLLQQLLRLQNKEWEKRPYEPKYAKDSFAANELIHAGRELFRGDAPDVKIWGRLEKKIGVVGMHGAEAALEVRRVVDENDTMLDEYDLPGEVLPLKESSGAGKKSTTAEKKSTTTKKSRTVEAMN</sequence>
<feature type="compositionally biased region" description="Polar residues" evidence="1">
    <location>
        <begin position="61"/>
        <end position="73"/>
    </location>
</feature>
<dbReference type="Proteomes" id="UP001152607">
    <property type="component" value="Unassembled WGS sequence"/>
</dbReference>
<reference evidence="2" key="1">
    <citation type="submission" date="2023-01" db="EMBL/GenBank/DDBJ databases">
        <authorList>
            <person name="Van Ghelder C."/>
            <person name="Rancurel C."/>
        </authorList>
    </citation>
    <scope>NUCLEOTIDE SEQUENCE</scope>
    <source>
        <strain evidence="2">CNCM I-4278</strain>
    </source>
</reference>
<protein>
    <submittedName>
        <fullName evidence="2">Uncharacterized protein</fullName>
    </submittedName>
</protein>
<keyword evidence="3" id="KW-1185">Reference proteome</keyword>
<name>A0A9W4XHI2_9PLEO</name>
<proteinExistence type="predicted"/>
<evidence type="ECO:0000313" key="3">
    <source>
        <dbReference type="Proteomes" id="UP001152607"/>
    </source>
</evidence>
<dbReference type="AlphaFoldDB" id="A0A9W4XHI2"/>
<comment type="caution">
    <text evidence="2">The sequence shown here is derived from an EMBL/GenBank/DDBJ whole genome shotgun (WGS) entry which is preliminary data.</text>
</comment>
<dbReference type="OrthoDB" id="3797824at2759"/>
<gene>
    <name evidence="2" type="ORF">PDIGIT_LOCUS1766</name>
</gene>
<evidence type="ECO:0000256" key="1">
    <source>
        <dbReference type="SAM" id="MobiDB-lite"/>
    </source>
</evidence>